<dbReference type="SUPFAM" id="SSF48452">
    <property type="entry name" value="TPR-like"/>
    <property type="match status" value="1"/>
</dbReference>
<dbReference type="Pfam" id="PF13432">
    <property type="entry name" value="TPR_16"/>
    <property type="match status" value="1"/>
</dbReference>
<dbReference type="STRING" id="69960.SAMN05421720_104175"/>
<keyword evidence="1" id="KW-0732">Signal</keyword>
<dbReference type="Pfam" id="PF13174">
    <property type="entry name" value="TPR_6"/>
    <property type="match status" value="1"/>
</dbReference>
<dbReference type="InterPro" id="IPR034706">
    <property type="entry name" value="CpoB"/>
</dbReference>
<feature type="region of interest" description="Disordered" evidence="2">
    <location>
        <begin position="102"/>
        <end position="129"/>
    </location>
</feature>
<keyword evidence="4" id="KW-1185">Reference proteome</keyword>
<dbReference type="GO" id="GO:0043093">
    <property type="term" value="P:FtsZ-dependent cytokinesis"/>
    <property type="evidence" value="ECO:0007669"/>
    <property type="project" value="UniProtKB-UniRule"/>
</dbReference>
<evidence type="ECO:0000313" key="3">
    <source>
        <dbReference type="EMBL" id="SDE20609.1"/>
    </source>
</evidence>
<dbReference type="InterPro" id="IPR011990">
    <property type="entry name" value="TPR-like_helical_dom_sf"/>
</dbReference>
<name>A0A1G7B0J8_9PROT</name>
<feature type="coiled-coil region" evidence="1">
    <location>
        <begin position="54"/>
        <end position="95"/>
    </location>
</feature>
<dbReference type="HAMAP" id="MF_02066">
    <property type="entry name" value="CpoB"/>
    <property type="match status" value="1"/>
</dbReference>
<dbReference type="InterPro" id="IPR014162">
    <property type="entry name" value="CpoB_C"/>
</dbReference>
<evidence type="ECO:0000313" key="4">
    <source>
        <dbReference type="Proteomes" id="UP000199412"/>
    </source>
</evidence>
<keyword evidence="1" id="KW-0574">Periplasm</keyword>
<protein>
    <recommendedName>
        <fullName evidence="1">Cell division coordinator CpoB</fullName>
    </recommendedName>
</protein>
<dbReference type="RefSeq" id="WP_092784554.1">
    <property type="nucleotide sequence ID" value="NZ_FNAP01000004.1"/>
</dbReference>
<dbReference type="AlphaFoldDB" id="A0A1G7B0J8"/>
<reference evidence="3 4" key="1">
    <citation type="submission" date="2016-10" db="EMBL/GenBank/DDBJ databases">
        <authorList>
            <person name="de Groot N.N."/>
        </authorList>
    </citation>
    <scope>NUCLEOTIDE SEQUENCE [LARGE SCALE GENOMIC DNA]</scope>
    <source>
        <strain evidence="3 4">ATCC 700224</strain>
    </source>
</reference>
<keyword evidence="1" id="KW-0131">Cell cycle</keyword>
<dbReference type="Gene3D" id="1.25.40.10">
    <property type="entry name" value="Tetratricopeptide repeat domain"/>
    <property type="match status" value="1"/>
</dbReference>
<keyword evidence="1" id="KW-0132">Cell division</keyword>
<accession>A0A1G7B0J8</accession>
<proteinExistence type="inferred from homology"/>
<comment type="subcellular location">
    <subcellularLocation>
        <location evidence="1">Periplasm</location>
    </subcellularLocation>
</comment>
<dbReference type="GO" id="GO:0030288">
    <property type="term" value="C:outer membrane-bounded periplasmic space"/>
    <property type="evidence" value="ECO:0007669"/>
    <property type="project" value="UniProtKB-UniRule"/>
</dbReference>
<evidence type="ECO:0000256" key="1">
    <source>
        <dbReference type="HAMAP-Rule" id="MF_02066"/>
    </source>
</evidence>
<gene>
    <name evidence="1" type="primary">cpoB</name>
    <name evidence="3" type="ORF">SAMN05421720_104175</name>
</gene>
<comment type="similarity">
    <text evidence="1">Belongs to the CpoB family.</text>
</comment>
<sequence>MTRSIVATPQSRPLRAVTQTAADRLSRGVVVVCVAASVLLATPALAQQDSRSLIAEMQIRITQLEDLVRSQTGELEQARYQIRQLEQRIDLLERTQDMALGGTAGGQAPTAMSGPGVPSGSGAMDGGPRSLAPDTGVLGYIERPAPGSAGLDSPALPSAAANQAVLPSGLPEEQYQHAFSLLREGNYAAAERAFSEFVERYPQNTLAGNAQYWLGETYYARGDYEAAAVAFAKGYREFQDGTKTPDNLFKLGMSMSALGRKREACAAFQKLRADYPNVAGTLQRQVSDQMARNGC</sequence>
<comment type="function">
    <text evidence="1">Mediates coordination of peptidoglycan synthesis and outer membrane constriction during cell division.</text>
</comment>
<keyword evidence="1" id="KW-0175">Coiled coil</keyword>
<dbReference type="EMBL" id="FNAP01000004">
    <property type="protein sequence ID" value="SDE20609.1"/>
    <property type="molecule type" value="Genomic_DNA"/>
</dbReference>
<organism evidence="3 4">
    <name type="scientific">Rhodospira trueperi</name>
    <dbReference type="NCBI Taxonomy" id="69960"/>
    <lineage>
        <taxon>Bacteria</taxon>
        <taxon>Pseudomonadati</taxon>
        <taxon>Pseudomonadota</taxon>
        <taxon>Alphaproteobacteria</taxon>
        <taxon>Rhodospirillales</taxon>
        <taxon>Rhodospirillaceae</taxon>
        <taxon>Rhodospira</taxon>
    </lineage>
</organism>
<dbReference type="NCBIfam" id="TIGR02795">
    <property type="entry name" value="tol_pal_ybgF"/>
    <property type="match status" value="1"/>
</dbReference>
<evidence type="ECO:0000256" key="2">
    <source>
        <dbReference type="SAM" id="MobiDB-lite"/>
    </source>
</evidence>
<dbReference type="OrthoDB" id="7185608at2"/>
<dbReference type="InterPro" id="IPR019734">
    <property type="entry name" value="TPR_rpt"/>
</dbReference>
<dbReference type="Proteomes" id="UP000199412">
    <property type="component" value="Unassembled WGS sequence"/>
</dbReference>